<dbReference type="InterPro" id="IPR011519">
    <property type="entry name" value="UnbV_ASPIC"/>
</dbReference>
<evidence type="ECO:0000313" key="6">
    <source>
        <dbReference type="Proteomes" id="UP000018004"/>
    </source>
</evidence>
<dbReference type="OrthoDB" id="9816120at2"/>
<dbReference type="EMBL" id="AVGG01000017">
    <property type="protein sequence ID" value="ESU27000.1"/>
    <property type="molecule type" value="Genomic_DNA"/>
</dbReference>
<feature type="domain" description="ASPIC/UnbV" evidence="3">
    <location>
        <begin position="513"/>
        <end position="580"/>
    </location>
</feature>
<dbReference type="RefSeq" id="WP_023579912.1">
    <property type="nucleotide sequence ID" value="NZ_AVGG01000017.1"/>
</dbReference>
<gene>
    <name evidence="5" type="ORF">FLJC2902T_23410</name>
</gene>
<reference evidence="5 6" key="1">
    <citation type="submission" date="2013-08" db="EMBL/GenBank/DDBJ databases">
        <title>Flavobacterium limnosediminis JC2902 genome sequencing.</title>
        <authorList>
            <person name="Lee K."/>
            <person name="Yi H."/>
            <person name="Park S."/>
            <person name="Chun J."/>
        </authorList>
    </citation>
    <scope>NUCLEOTIDE SEQUENCE [LARGE SCALE GENOMIC DNA]</scope>
    <source>
        <strain evidence="5 6">JC2902</strain>
    </source>
</reference>
<dbReference type="PANTHER" id="PTHR16026:SF0">
    <property type="entry name" value="CARTILAGE ACIDIC PROTEIN 1"/>
    <property type="match status" value="1"/>
</dbReference>
<dbReference type="NCBIfam" id="TIGR04183">
    <property type="entry name" value="Por_Secre_tail"/>
    <property type="match status" value="1"/>
</dbReference>
<accession>V6SRE5</accession>
<evidence type="ECO:0000256" key="2">
    <source>
        <dbReference type="SAM" id="SignalP"/>
    </source>
</evidence>
<keyword evidence="1 2" id="KW-0732">Signal</keyword>
<dbReference type="PANTHER" id="PTHR16026">
    <property type="entry name" value="CARTILAGE ACIDIC PROTEIN 1"/>
    <property type="match status" value="1"/>
</dbReference>
<name>V6SRE5_9FLAO</name>
<feature type="domain" description="Secretion system C-terminal sorting" evidence="4">
    <location>
        <begin position="600"/>
        <end position="668"/>
    </location>
</feature>
<dbReference type="AlphaFoldDB" id="V6SRE5"/>
<evidence type="ECO:0000259" key="3">
    <source>
        <dbReference type="Pfam" id="PF07593"/>
    </source>
</evidence>
<dbReference type="InterPro" id="IPR027039">
    <property type="entry name" value="Crtac1"/>
</dbReference>
<dbReference type="STRING" id="1341181.FLJC2902T_23410"/>
<sequence length="672" mass="72233">MKKITLSIILGITSWMTNAQNTCAAALPISAGSHVVNAVDGPTPITILCGPNTTNATLSEWYSYTPTNNYTVTITTDLAINSGKDTRFNVYTGGCAALSCVAGDDDSGVIGNGYLSTATLNMSSGTTYYIAFDNRWNASGFTFDIIEQPLVVPVISFSPQTVSLSGTYNNCVVDMNGDNLDDIVSVSTSQLQILYKNTSTAGFTSTVIPTTSVTNLPTWSIAAGDYNKDGYNDLLLGGGNGATFLQTANSGTIYNSVNYAQYIFCQRSNFTDINKDGNLDAFVCHDVDPNVYFMNNGSGILTYNQGGLGDHTEGGNYGSIWVDYDNDGDSDLFIAKCRGGSTTANINELHRNNGNGTFTNVSVAANMADPIQTWSSAWGDFDNDGDMDALVGASSSANGMHKLMRNNGNGTFSDVTAGSGYDTFSSMGIEHVAHDFNNDGFVDVFGAGNTIMINNGNMTFSPYAVTPSNGPIGDLNNDGFLDIQNGSTIYYNNPNANHWIKINLRGIQSNSNGIGARVEIYGAWGRQIRDVRSGDGFRYMSTLNTHFGIGTETQITQVIIRWPSGVVDTILNPTSNQVLTVIEGSNTLEMTDNSLGNFTMYPNPTREYIRFNTSNSDEKIKSVSIYDISGKVVKKDTASGNAVSVQDLQNGTYMIVLENEYGKKFSGKFIKN</sequence>
<dbReference type="Proteomes" id="UP000018004">
    <property type="component" value="Unassembled WGS sequence"/>
</dbReference>
<dbReference type="SUPFAM" id="SSF69318">
    <property type="entry name" value="Integrin alpha N-terminal domain"/>
    <property type="match status" value="2"/>
</dbReference>
<comment type="caution">
    <text evidence="5">The sequence shown here is derived from an EMBL/GenBank/DDBJ whole genome shotgun (WGS) entry which is preliminary data.</text>
</comment>
<evidence type="ECO:0000256" key="1">
    <source>
        <dbReference type="ARBA" id="ARBA00022729"/>
    </source>
</evidence>
<organism evidence="5 6">
    <name type="scientific">Flavobacterium limnosediminis JC2902</name>
    <dbReference type="NCBI Taxonomy" id="1341181"/>
    <lineage>
        <taxon>Bacteria</taxon>
        <taxon>Pseudomonadati</taxon>
        <taxon>Bacteroidota</taxon>
        <taxon>Flavobacteriia</taxon>
        <taxon>Flavobacteriales</taxon>
        <taxon>Flavobacteriaceae</taxon>
        <taxon>Flavobacterium</taxon>
    </lineage>
</organism>
<dbReference type="PATRIC" id="fig|1341181.4.peg.2302"/>
<keyword evidence="6" id="KW-1185">Reference proteome</keyword>
<dbReference type="Pfam" id="PF07593">
    <property type="entry name" value="UnbV_ASPIC"/>
    <property type="match status" value="1"/>
</dbReference>
<evidence type="ECO:0000259" key="4">
    <source>
        <dbReference type="Pfam" id="PF18962"/>
    </source>
</evidence>
<dbReference type="InterPro" id="IPR028994">
    <property type="entry name" value="Integrin_alpha_N"/>
</dbReference>
<dbReference type="InterPro" id="IPR013517">
    <property type="entry name" value="FG-GAP"/>
</dbReference>
<feature type="chain" id="PRO_5004750956" evidence="2">
    <location>
        <begin position="20"/>
        <end position="672"/>
    </location>
</feature>
<feature type="signal peptide" evidence="2">
    <location>
        <begin position="1"/>
        <end position="19"/>
    </location>
</feature>
<protein>
    <submittedName>
        <fullName evidence="5">ASPIC/UnbV domain-containing protein</fullName>
    </submittedName>
</protein>
<proteinExistence type="predicted"/>
<dbReference type="Gene3D" id="2.130.10.130">
    <property type="entry name" value="Integrin alpha, N-terminal"/>
    <property type="match status" value="2"/>
</dbReference>
<dbReference type="InterPro" id="IPR026444">
    <property type="entry name" value="Secre_tail"/>
</dbReference>
<evidence type="ECO:0000313" key="5">
    <source>
        <dbReference type="EMBL" id="ESU27000.1"/>
    </source>
</evidence>
<dbReference type="eggNOG" id="COG3291">
    <property type="taxonomic scope" value="Bacteria"/>
</dbReference>
<dbReference type="Pfam" id="PF18962">
    <property type="entry name" value="Por_Secre_tail"/>
    <property type="match status" value="1"/>
</dbReference>
<dbReference type="Pfam" id="PF13517">
    <property type="entry name" value="FG-GAP_3"/>
    <property type="match status" value="3"/>
</dbReference>